<gene>
    <name evidence="1" type="ORF">KC19_7G123000</name>
</gene>
<evidence type="ECO:0000313" key="1">
    <source>
        <dbReference type="EMBL" id="KAG0567275.1"/>
    </source>
</evidence>
<sequence>MSHAWDEMRSIIWCKISAVNQPASRWLGSTVIHVLYSLTKGSHCRVGVFGAQAASMWTYVDTVRKLAIELHISRTAPIISSLNTDADDKRLTDPRDAGIRYFFPLEKRTNTGSVQKMIFSIYILFS</sequence>
<comment type="caution">
    <text evidence="1">The sequence shown here is derived from an EMBL/GenBank/DDBJ whole genome shotgun (WGS) entry which is preliminary data.</text>
</comment>
<dbReference type="EMBL" id="CM026428">
    <property type="protein sequence ID" value="KAG0567275.1"/>
    <property type="molecule type" value="Genomic_DNA"/>
</dbReference>
<reference evidence="1" key="1">
    <citation type="submission" date="2020-06" db="EMBL/GenBank/DDBJ databases">
        <title>WGS assembly of Ceratodon purpureus strain R40.</title>
        <authorList>
            <person name="Carey S.B."/>
            <person name="Jenkins J."/>
            <person name="Shu S."/>
            <person name="Lovell J.T."/>
            <person name="Sreedasyam A."/>
            <person name="Maumus F."/>
            <person name="Tiley G.P."/>
            <person name="Fernandez-Pozo N."/>
            <person name="Barry K."/>
            <person name="Chen C."/>
            <person name="Wang M."/>
            <person name="Lipzen A."/>
            <person name="Daum C."/>
            <person name="Saski C.A."/>
            <person name="Payton A.C."/>
            <person name="Mcbreen J.C."/>
            <person name="Conrad R.E."/>
            <person name="Kollar L.M."/>
            <person name="Olsson S."/>
            <person name="Huttunen S."/>
            <person name="Landis J.B."/>
            <person name="Wickett N.J."/>
            <person name="Johnson M.G."/>
            <person name="Rensing S.A."/>
            <person name="Grimwood J."/>
            <person name="Schmutz J."/>
            <person name="Mcdaniel S.F."/>
        </authorList>
    </citation>
    <scope>NUCLEOTIDE SEQUENCE</scope>
    <source>
        <strain evidence="1">R40</strain>
    </source>
</reference>
<dbReference type="AlphaFoldDB" id="A0A8T0H8W4"/>
<accession>A0A8T0H8W4</accession>
<proteinExistence type="predicted"/>
<keyword evidence="2" id="KW-1185">Reference proteome</keyword>
<organism evidence="1 2">
    <name type="scientific">Ceratodon purpureus</name>
    <name type="common">Fire moss</name>
    <name type="synonym">Dicranum purpureum</name>
    <dbReference type="NCBI Taxonomy" id="3225"/>
    <lineage>
        <taxon>Eukaryota</taxon>
        <taxon>Viridiplantae</taxon>
        <taxon>Streptophyta</taxon>
        <taxon>Embryophyta</taxon>
        <taxon>Bryophyta</taxon>
        <taxon>Bryophytina</taxon>
        <taxon>Bryopsida</taxon>
        <taxon>Dicranidae</taxon>
        <taxon>Pseudoditrichales</taxon>
        <taxon>Ditrichaceae</taxon>
        <taxon>Ceratodon</taxon>
    </lineage>
</organism>
<name>A0A8T0H8W4_CERPU</name>
<dbReference type="Proteomes" id="UP000822688">
    <property type="component" value="Chromosome 7"/>
</dbReference>
<evidence type="ECO:0000313" key="2">
    <source>
        <dbReference type="Proteomes" id="UP000822688"/>
    </source>
</evidence>
<protein>
    <submittedName>
        <fullName evidence="1">Uncharacterized protein</fullName>
    </submittedName>
</protein>